<dbReference type="RefSeq" id="WP_161925862.1">
    <property type="nucleotide sequence ID" value="NZ_BJOU01000001.1"/>
</dbReference>
<dbReference type="SUPFAM" id="SSF52777">
    <property type="entry name" value="CoA-dependent acyltransferases"/>
    <property type="match status" value="2"/>
</dbReference>
<dbReference type="GO" id="GO:0043041">
    <property type="term" value="P:amino acid activation for nonribosomal peptide biosynthetic process"/>
    <property type="evidence" value="ECO:0007669"/>
    <property type="project" value="TreeGrafter"/>
</dbReference>
<dbReference type="Proteomes" id="UP000444980">
    <property type="component" value="Unassembled WGS sequence"/>
</dbReference>
<dbReference type="Gene3D" id="3.30.559.30">
    <property type="entry name" value="Nonribosomal peptide synthetase, condensation domain"/>
    <property type="match status" value="1"/>
</dbReference>
<proteinExistence type="predicted"/>
<dbReference type="GO" id="GO:0031177">
    <property type="term" value="F:phosphopantetheine binding"/>
    <property type="evidence" value="ECO:0007669"/>
    <property type="project" value="TreeGrafter"/>
</dbReference>
<organism evidence="1 2">
    <name type="scientific">Gordonia crocea</name>
    <dbReference type="NCBI Taxonomy" id="589162"/>
    <lineage>
        <taxon>Bacteria</taxon>
        <taxon>Bacillati</taxon>
        <taxon>Actinomycetota</taxon>
        <taxon>Actinomycetes</taxon>
        <taxon>Mycobacteriales</taxon>
        <taxon>Gordoniaceae</taxon>
        <taxon>Gordonia</taxon>
    </lineage>
</organism>
<gene>
    <name evidence="1" type="ORF">nbrc107697_04220</name>
</gene>
<dbReference type="OrthoDB" id="4502744at2"/>
<protein>
    <recommendedName>
        <fullName evidence="3">Condensation domain-containing protein</fullName>
    </recommendedName>
</protein>
<evidence type="ECO:0008006" key="3">
    <source>
        <dbReference type="Google" id="ProtNLM"/>
    </source>
</evidence>
<dbReference type="PANTHER" id="PTHR45527">
    <property type="entry name" value="NONRIBOSOMAL PEPTIDE SYNTHETASE"/>
    <property type="match status" value="1"/>
</dbReference>
<dbReference type="InterPro" id="IPR023213">
    <property type="entry name" value="CAT-like_dom_sf"/>
</dbReference>
<name>A0A7M3SUQ9_9ACTN</name>
<reference evidence="2" key="1">
    <citation type="submission" date="2019-06" db="EMBL/GenBank/DDBJ databases">
        <title>Gordonia isolated from sludge of a wastewater treatment plant.</title>
        <authorList>
            <person name="Tamura T."/>
            <person name="Aoyama K."/>
            <person name="Kang Y."/>
            <person name="Saito S."/>
            <person name="Akiyama N."/>
            <person name="Yazawa K."/>
            <person name="Gonoi T."/>
            <person name="Mikami Y."/>
        </authorList>
    </citation>
    <scope>NUCLEOTIDE SEQUENCE [LARGE SCALE GENOMIC DNA]</scope>
    <source>
        <strain evidence="2">NBRC 107697</strain>
    </source>
</reference>
<comment type="caution">
    <text evidence="1">The sequence shown here is derived from an EMBL/GenBank/DDBJ whole genome shotgun (WGS) entry which is preliminary data.</text>
</comment>
<dbReference type="GO" id="GO:0044550">
    <property type="term" value="P:secondary metabolite biosynthetic process"/>
    <property type="evidence" value="ECO:0007669"/>
    <property type="project" value="TreeGrafter"/>
</dbReference>
<sequence>MWRIHQLDPDSVSHNITLLLSVAGTTAERVIAGIESTIANAAVLGSTITLDDDEQPRREPAKAIGRWAEPGGLWTLGKGPIGDGITPERTAAALARTPFDLTREVPLRARVFAAGSDGRVPVVLSFHHLAVDDTSWPLLLGSILAGGWTGDPDAAPSTAPEPTSAQLAVDYARTTWAADDVRFPLSGELPATTAEQSWLAPLDEAPGQQLRTDLDPDDLVAFTAFAPSVGGTGNAALVGLIALTVTALTGATDHVLVVPADNRQPGQTPDRVGYCGNIIPIRFTFDPSDTVDAAMRAALASIYASMSHADVDFGTILTALRTSGGRFPVVEILGSVRNSPMRGIPVPDGVSVEYRSISSGIAPYPLTLAIEVADEVSAHLEVDFQLGTGEIIADRAAEVVATLLHRIPTAANQPLAALLDSVKATPTGASR</sequence>
<dbReference type="EMBL" id="BJOU01000001">
    <property type="protein sequence ID" value="GED96383.1"/>
    <property type="molecule type" value="Genomic_DNA"/>
</dbReference>
<evidence type="ECO:0000313" key="1">
    <source>
        <dbReference type="EMBL" id="GED96383.1"/>
    </source>
</evidence>
<accession>A0A7M3SUQ9</accession>
<dbReference type="Gene3D" id="3.30.559.10">
    <property type="entry name" value="Chloramphenicol acetyltransferase-like domain"/>
    <property type="match status" value="1"/>
</dbReference>
<dbReference type="GO" id="GO:0005737">
    <property type="term" value="C:cytoplasm"/>
    <property type="evidence" value="ECO:0007669"/>
    <property type="project" value="TreeGrafter"/>
</dbReference>
<dbReference type="AlphaFoldDB" id="A0A7M3SUQ9"/>
<evidence type="ECO:0000313" key="2">
    <source>
        <dbReference type="Proteomes" id="UP000444980"/>
    </source>
</evidence>
<keyword evidence="2" id="KW-1185">Reference proteome</keyword>
<dbReference type="PANTHER" id="PTHR45527:SF1">
    <property type="entry name" value="FATTY ACID SYNTHASE"/>
    <property type="match status" value="1"/>
</dbReference>